<evidence type="ECO:0000313" key="2">
    <source>
        <dbReference type="Proteomes" id="UP000256541"/>
    </source>
</evidence>
<sequence>MALDMLVFVRDGRVKGVPLGQHSRIGDLSDCYKLYFDPDGSQKPRYRLVYRFTPNEIEAVALEAVAVGERRNLGAHLQAARRLDRVPESP</sequence>
<comment type="caution">
    <text evidence="1">The sequence shown here is derived from an EMBL/GenBank/DDBJ whole genome shotgun (WGS) entry which is preliminary data.</text>
</comment>
<reference evidence="1 2" key="1">
    <citation type="submission" date="2017-04" db="EMBL/GenBank/DDBJ databases">
        <title>Comparative genome analysis of Subtercola boreus.</title>
        <authorList>
            <person name="Cho Y.-J."/>
            <person name="Cho A."/>
            <person name="Kim O.-S."/>
            <person name="Lee J.-I."/>
        </authorList>
    </citation>
    <scope>NUCLEOTIDE SEQUENCE [LARGE SCALE GENOMIC DNA]</scope>
    <source>
        <strain evidence="1 2">P27479</strain>
    </source>
</reference>
<dbReference type="EMBL" id="NBXB01000006">
    <property type="protein sequence ID" value="RFA17102.1"/>
    <property type="molecule type" value="Genomic_DNA"/>
</dbReference>
<gene>
    <name evidence="1" type="ORF">B7R22_01690</name>
</gene>
<evidence type="ECO:0000313" key="1">
    <source>
        <dbReference type="EMBL" id="RFA17102.1"/>
    </source>
</evidence>
<dbReference type="OrthoDB" id="5123867at2"/>
<organism evidence="1 2">
    <name type="scientific">Subtercola boreus</name>
    <dbReference type="NCBI Taxonomy" id="120213"/>
    <lineage>
        <taxon>Bacteria</taxon>
        <taxon>Bacillati</taxon>
        <taxon>Actinomycetota</taxon>
        <taxon>Actinomycetes</taxon>
        <taxon>Micrococcales</taxon>
        <taxon>Microbacteriaceae</taxon>
        <taxon>Subtercola</taxon>
    </lineage>
</organism>
<name>A0A3E0W451_9MICO</name>
<accession>A0A3E0W451</accession>
<protein>
    <submittedName>
        <fullName evidence="1">Uncharacterized protein</fullName>
    </submittedName>
</protein>
<dbReference type="AlphaFoldDB" id="A0A3E0W451"/>
<proteinExistence type="predicted"/>
<dbReference type="Proteomes" id="UP000256541">
    <property type="component" value="Unassembled WGS sequence"/>
</dbReference>